<feature type="transmembrane region" description="Helical" evidence="1">
    <location>
        <begin position="43"/>
        <end position="60"/>
    </location>
</feature>
<organism evidence="2 3">
    <name type="scientific">Leifsonia williamsii</name>
    <dbReference type="NCBI Taxonomy" id="3035919"/>
    <lineage>
        <taxon>Bacteria</taxon>
        <taxon>Bacillati</taxon>
        <taxon>Actinomycetota</taxon>
        <taxon>Actinomycetes</taxon>
        <taxon>Micrococcales</taxon>
        <taxon>Microbacteriaceae</taxon>
        <taxon>Leifsonia</taxon>
    </lineage>
</organism>
<reference evidence="2" key="1">
    <citation type="submission" date="2023-06" db="EMBL/GenBank/DDBJ databases">
        <title>MT1 and MT2 Draft Genomes of Novel Species.</title>
        <authorList>
            <person name="Venkateswaran K."/>
        </authorList>
    </citation>
    <scope>NUCLEOTIDE SEQUENCE</scope>
    <source>
        <strain evidence="2">F6_8S_P_1B</strain>
    </source>
</reference>
<keyword evidence="1" id="KW-0812">Transmembrane</keyword>
<evidence type="ECO:0000256" key="1">
    <source>
        <dbReference type="SAM" id="Phobius"/>
    </source>
</evidence>
<feature type="transmembrane region" description="Helical" evidence="1">
    <location>
        <begin position="72"/>
        <end position="94"/>
    </location>
</feature>
<proteinExistence type="predicted"/>
<feature type="transmembrane region" description="Helical" evidence="1">
    <location>
        <begin position="100"/>
        <end position="120"/>
    </location>
</feature>
<dbReference type="Proteomes" id="UP001174208">
    <property type="component" value="Unassembled WGS sequence"/>
</dbReference>
<accession>A0ABT8K9V1</accession>
<sequence>MTNENDSERPARNAGRVWYSSALALLAGGSVFAFAILPVQMGGLVSAAAALVAIAIDRAVRNKVDTRPRGLAAVAYLAVGALVLVISLALVLTVARGSSVWFGVVLAVIVAMVFFVAIWVPSGPRIRQTTGGRGGR</sequence>
<keyword evidence="3" id="KW-1185">Reference proteome</keyword>
<comment type="caution">
    <text evidence="2">The sequence shown here is derived from an EMBL/GenBank/DDBJ whole genome shotgun (WGS) entry which is preliminary data.</text>
</comment>
<dbReference type="EMBL" id="JAROCF010000001">
    <property type="protein sequence ID" value="MDN4613262.1"/>
    <property type="molecule type" value="Genomic_DNA"/>
</dbReference>
<feature type="transmembrane region" description="Helical" evidence="1">
    <location>
        <begin position="17"/>
        <end position="37"/>
    </location>
</feature>
<dbReference type="RefSeq" id="WP_301212745.1">
    <property type="nucleotide sequence ID" value="NZ_JAROCF010000001.1"/>
</dbReference>
<protein>
    <submittedName>
        <fullName evidence="2">Uncharacterized protein</fullName>
    </submittedName>
</protein>
<name>A0ABT8K9V1_9MICO</name>
<evidence type="ECO:0000313" key="3">
    <source>
        <dbReference type="Proteomes" id="UP001174208"/>
    </source>
</evidence>
<evidence type="ECO:0000313" key="2">
    <source>
        <dbReference type="EMBL" id="MDN4613262.1"/>
    </source>
</evidence>
<keyword evidence="1" id="KW-1133">Transmembrane helix</keyword>
<keyword evidence="1" id="KW-0472">Membrane</keyword>
<gene>
    <name evidence="2" type="ORF">P5G50_02250</name>
</gene>